<gene>
    <name evidence="1" type="ORF">T040910_027</name>
</gene>
<dbReference type="Proteomes" id="UP000240804">
    <property type="component" value="Segment"/>
</dbReference>
<proteinExistence type="predicted"/>
<evidence type="ECO:0000313" key="2">
    <source>
        <dbReference type="Proteomes" id="UP000240804"/>
    </source>
</evidence>
<evidence type="ECO:0000313" key="1">
    <source>
        <dbReference type="EMBL" id="AOV58771.1"/>
    </source>
</evidence>
<name>A0A1D8KJE3_9CAUD</name>
<accession>A0A1D8KJE3</accession>
<sequence length="460" mass="49278">MGYQVGHYYNNSTGACTPLVMYFPTGSDYIRNGITNAYRSLFGRYAEPGGISFHISKWSTGNWSSFTAMVANTSMSEAGAYSGLSSGGCPPPIVYGCTDSRATNYNSSATNNSGCIYAKPSISLTTSKTQIVRPGETVADVTFRLTWSISSTTPVSGRTLLKDGGSIQPLYSNSGSVDLSPSSSDARGPVKYSVGATNLGGYRVSGSVTVTFYDKPEITLTLEPDTILQGNTSKLTWSITGDATTLNIQPGIGDTNIESFVNVTPSETTTYTAVASHPIAGSGNAEIELTVLPQPSVEITGPEDVDYGDDVTVDYDCENIPESFVVTPYYYSLDGDETVGDPIELPVGDDVEGEFTDTPPWNDRGPAQISYVAYAEGYGSQTDTDNITIDVDIDQRPDTLSIPESDDKFRDEQPVITPDDEVGTIQLLVDDIDIPVEIKADSPILVEIDNSGNYQDVRQI</sequence>
<dbReference type="EMBL" id="KU686198">
    <property type="protein sequence ID" value="AOV58771.1"/>
    <property type="molecule type" value="Genomic_DNA"/>
</dbReference>
<protein>
    <submittedName>
        <fullName evidence="1">Rhs family protein-like protein</fullName>
    </submittedName>
</protein>
<organism evidence="1 2">
    <name type="scientific">Synechococcus phage S-CAM3</name>
    <dbReference type="NCBI Taxonomy" id="1883366"/>
    <lineage>
        <taxon>Viruses</taxon>
        <taxon>Duplodnaviria</taxon>
        <taxon>Heunggongvirae</taxon>
        <taxon>Uroviricota</taxon>
        <taxon>Caudoviricetes</taxon>
        <taxon>Pantevenvirales</taxon>
        <taxon>Kyanoviridae</taxon>
        <taxon>Charybdisvirus</taxon>
        <taxon>Charybdisvirus scam3</taxon>
    </lineage>
</organism>
<reference evidence="1 2" key="1">
    <citation type="journal article" date="2016" name="Virology">
        <title>The genomic content and context of auxiliary metabolic genes in marine cyanomyoviruses.</title>
        <authorList>
            <person name="Crummett L.T."/>
            <person name="Puxty R.J."/>
            <person name="Weihe C."/>
            <person name="Marston M.F."/>
            <person name="Martiny J.B."/>
        </authorList>
    </citation>
    <scope>NUCLEOTIDE SEQUENCE [LARGE SCALE GENOMIC DNA]</scope>
    <source>
        <strain evidence="1">0910TB04</strain>
    </source>
</reference>